<keyword evidence="2" id="KW-1185">Reference proteome</keyword>
<evidence type="ECO:0000313" key="2">
    <source>
        <dbReference type="Proteomes" id="UP000011096"/>
    </source>
</evidence>
<organism evidence="1 2">
    <name type="scientific">Colletotrichum fructicola (strain Nara gc5)</name>
    <name type="common">Anthracnose fungus</name>
    <name type="synonym">Colletotrichum gloeosporioides (strain Nara gc5)</name>
    <dbReference type="NCBI Taxonomy" id="1213859"/>
    <lineage>
        <taxon>Eukaryota</taxon>
        <taxon>Fungi</taxon>
        <taxon>Dikarya</taxon>
        <taxon>Ascomycota</taxon>
        <taxon>Pezizomycotina</taxon>
        <taxon>Sordariomycetes</taxon>
        <taxon>Hypocreomycetidae</taxon>
        <taxon>Glomerellales</taxon>
        <taxon>Glomerellaceae</taxon>
        <taxon>Colletotrichum</taxon>
        <taxon>Colletotrichum gloeosporioides species complex</taxon>
    </lineage>
</organism>
<reference evidence="1 2" key="2">
    <citation type="submission" date="2020-04" db="EMBL/GenBank/DDBJ databases">
        <title>Genome sequencing and assembly of multiple isolates from the Colletotrichum gloeosporioides species complex.</title>
        <authorList>
            <person name="Gan P."/>
            <person name="Shirasu K."/>
        </authorList>
    </citation>
    <scope>NUCLEOTIDE SEQUENCE [LARGE SCALE GENOMIC DNA]</scope>
    <source>
        <strain evidence="1 2">Nara gc5</strain>
    </source>
</reference>
<comment type="caution">
    <text evidence="1">The sequence shown here is derived from an EMBL/GenBank/DDBJ whole genome shotgun (WGS) entry which is preliminary data.</text>
</comment>
<protein>
    <submittedName>
        <fullName evidence="1">Uncharacterized protein</fullName>
    </submittedName>
</protein>
<dbReference type="GeneID" id="90980235"/>
<dbReference type="OrthoDB" id="10428526at2759"/>
<accession>A0A7J6IQV4</accession>
<proteinExistence type="predicted"/>
<name>A0A7J6IQV4_COLFN</name>
<dbReference type="AlphaFoldDB" id="A0A7J6IQV4"/>
<sequence>MSLTKDRCKRAYWISTVNPPLSALLEGVLPTNTASSASLLASLSPPADPWSPGTLLGPRGLVPPTQTGLTLNRSSVHREPPFAIGAVHGQLSTLSFYTTAYKSYDVYPSRRRCLIRSLQAART</sequence>
<reference evidence="1 2" key="1">
    <citation type="submission" date="2012-08" db="EMBL/GenBank/DDBJ databases">
        <authorList>
            <person name="Gan P.H.P."/>
            <person name="Ikeda K."/>
            <person name="Irieda H."/>
            <person name="Narusaka M."/>
            <person name="O'Connell R.J."/>
            <person name="Narusaka Y."/>
            <person name="Takano Y."/>
            <person name="Kubo Y."/>
            <person name="Shirasu K."/>
        </authorList>
    </citation>
    <scope>NUCLEOTIDE SEQUENCE [LARGE SCALE GENOMIC DNA]</scope>
    <source>
        <strain evidence="1 2">Nara gc5</strain>
    </source>
</reference>
<evidence type="ECO:0000313" key="1">
    <source>
        <dbReference type="EMBL" id="KAF4479274.1"/>
    </source>
</evidence>
<dbReference type="EMBL" id="ANPB02000007">
    <property type="protein sequence ID" value="KAF4479274.1"/>
    <property type="molecule type" value="Genomic_DNA"/>
</dbReference>
<dbReference type="Proteomes" id="UP000011096">
    <property type="component" value="Unassembled WGS sequence"/>
</dbReference>
<dbReference type="RefSeq" id="XP_066007951.1">
    <property type="nucleotide sequence ID" value="XM_066152777.1"/>
</dbReference>
<gene>
    <name evidence="1" type="ORF">CGGC5_v012960</name>
</gene>
<dbReference type="InParanoid" id="A0A7J6IQV4"/>